<dbReference type="Proteomes" id="UP000324800">
    <property type="component" value="Unassembled WGS sequence"/>
</dbReference>
<organism evidence="2 3">
    <name type="scientific">Streblomastix strix</name>
    <dbReference type="NCBI Taxonomy" id="222440"/>
    <lineage>
        <taxon>Eukaryota</taxon>
        <taxon>Metamonada</taxon>
        <taxon>Preaxostyla</taxon>
        <taxon>Oxymonadida</taxon>
        <taxon>Streblomastigidae</taxon>
        <taxon>Streblomastix</taxon>
    </lineage>
</organism>
<comment type="caution">
    <text evidence="2">The sequence shown here is derived from an EMBL/GenBank/DDBJ whole genome shotgun (WGS) entry which is preliminary data.</text>
</comment>
<feature type="region of interest" description="Disordered" evidence="1">
    <location>
        <begin position="361"/>
        <end position="390"/>
    </location>
</feature>
<dbReference type="AlphaFoldDB" id="A0A5J4V6Q0"/>
<gene>
    <name evidence="2" type="ORF">EZS28_026434</name>
</gene>
<name>A0A5J4V6Q0_9EUKA</name>
<evidence type="ECO:0000256" key="1">
    <source>
        <dbReference type="SAM" id="MobiDB-lite"/>
    </source>
</evidence>
<sequence length="938" mass="102725">MKERILITNPIKQNPSRIASASPEQQLEKPNDYARRIAKIFRQECINIITKYSVPSMIMRFTIPAMIHNVKFERKIEISQDDGDAELKVTKIPILFHSLLLNSLLIFDDIGSNADIQRFSSGLAKTITHLVSDSRHSKNTVFFVAQRPSYLFKTARILSHVMCLGVNLSESDSKQAYEENSIQNLDFDEFMLLKSSSSSSQLSGSEYSLTVDDQNSLIYASIDNPLNYAIKLNTNGVMTLKNINLLNNDFLSKIITLEQEVNVLQQTLGTATQDIGGLQQQINEIIDELNRQTHFRGYYLLNTDIQNLPNSANGDFAFSAESGTVWMYDQNWYNSRDIVPDQVTSASDAIPLVDSGRGVAGTSTEYSRGDHKHPLQVSDVLPSKDTSVGTVGQASSYARSDHQHPIQTINTIPVSDSADGSYGTVDSYARNDHSHPINVETNASNIPIVDGVGNNGTSAYYSRHDHVHPQQLTYDGNVTATKFIKTGGLATEVLCANGDTTTIDSKLSRTYSSGTGGYIRLCVFPTGTSTGAPYIQFQVTCNTNAMQTIDLVPNYSTNGISALYGVFTAPFYVQTIYNVYYGADQLLHTHTGTGSSAVYTAWIHMMSGSGMVTVTVSKQSSYWPTRVTEILTQDIVSSIAGSQTQIPMSFNLGDGGIISNMLQVNPTDRNYAYYNNGIRIGNNNGDSTASLYLGCIKSATNATQSGQWEISKTSDKALTINPSSLRKADHSVGLSINDDSSIIKFNGNELVNVGTDQTINGRKAFKNDQFEVQPTGSNYPLMLINNNNNYMEQMINSNQMILTIDTNLPTGTPLYINQQGSNLSTQFPDSKLVTNYVLNAGSSDSFAGFKCGAIQIIPTANNFNEGIRISRSTISNYSGIYLGCDPNSTTGTISGQWSIVNTHAGDFRIGVDEQLFNDNQGLMISADGQTLTFNGRVL</sequence>
<evidence type="ECO:0000313" key="2">
    <source>
        <dbReference type="EMBL" id="KAA6378040.1"/>
    </source>
</evidence>
<evidence type="ECO:0000313" key="3">
    <source>
        <dbReference type="Proteomes" id="UP000324800"/>
    </source>
</evidence>
<dbReference type="EMBL" id="SNRW01009415">
    <property type="protein sequence ID" value="KAA6378040.1"/>
    <property type="molecule type" value="Genomic_DNA"/>
</dbReference>
<protein>
    <submittedName>
        <fullName evidence="2">Uncharacterized protein</fullName>
    </submittedName>
</protein>
<proteinExistence type="predicted"/>
<reference evidence="2 3" key="1">
    <citation type="submission" date="2019-03" db="EMBL/GenBank/DDBJ databases">
        <title>Single cell metagenomics reveals metabolic interactions within the superorganism composed of flagellate Streblomastix strix and complex community of Bacteroidetes bacteria on its surface.</title>
        <authorList>
            <person name="Treitli S.C."/>
            <person name="Kolisko M."/>
            <person name="Husnik F."/>
            <person name="Keeling P."/>
            <person name="Hampl V."/>
        </authorList>
    </citation>
    <scope>NUCLEOTIDE SEQUENCE [LARGE SCALE GENOMIC DNA]</scope>
    <source>
        <strain evidence="2">ST1C</strain>
    </source>
</reference>
<accession>A0A5J4V6Q0</accession>